<dbReference type="Proteomes" id="UP000317344">
    <property type="component" value="Chromosome"/>
</dbReference>
<dbReference type="EMBL" id="CP041765">
    <property type="protein sequence ID" value="QDQ96606.1"/>
    <property type="molecule type" value="Genomic_DNA"/>
</dbReference>
<evidence type="ECO:0000313" key="2">
    <source>
        <dbReference type="EMBL" id="QDQ96606.1"/>
    </source>
</evidence>
<feature type="transmembrane region" description="Helical" evidence="1">
    <location>
        <begin position="95"/>
        <end position="121"/>
    </location>
</feature>
<reference evidence="2 3" key="2">
    <citation type="submission" date="2019-07" db="EMBL/GenBank/DDBJ databases">
        <authorList>
            <person name="Huang Y."/>
        </authorList>
    </citation>
    <scope>NUCLEOTIDE SEQUENCE [LARGE SCALE GENOMIC DNA]</scope>
    <source>
        <strain evidence="2 3">HY188</strain>
    </source>
</reference>
<protein>
    <submittedName>
        <fullName evidence="2">ABC transporter permease</fullName>
    </submittedName>
</protein>
<feature type="transmembrane region" description="Helical" evidence="1">
    <location>
        <begin position="201"/>
        <end position="221"/>
    </location>
</feature>
<feature type="transmembrane region" description="Helical" evidence="1">
    <location>
        <begin position="53"/>
        <end position="75"/>
    </location>
</feature>
<dbReference type="RefSeq" id="WP_143906462.1">
    <property type="nucleotide sequence ID" value="NZ_CP041765.1"/>
</dbReference>
<dbReference type="GO" id="GO:0005548">
    <property type="term" value="F:phospholipid transporter activity"/>
    <property type="evidence" value="ECO:0007669"/>
    <property type="project" value="TreeGrafter"/>
</dbReference>
<dbReference type="GO" id="GO:0043190">
    <property type="term" value="C:ATP-binding cassette (ABC) transporter complex"/>
    <property type="evidence" value="ECO:0007669"/>
    <property type="project" value="InterPro"/>
</dbReference>
<organism evidence="2 3">
    <name type="scientific">Tomitella fengzijianii</name>
    <dbReference type="NCBI Taxonomy" id="2597660"/>
    <lineage>
        <taxon>Bacteria</taxon>
        <taxon>Bacillati</taxon>
        <taxon>Actinomycetota</taxon>
        <taxon>Actinomycetes</taxon>
        <taxon>Mycobacteriales</taxon>
        <taxon>Tomitella</taxon>
    </lineage>
</organism>
<keyword evidence="1" id="KW-1133">Transmembrane helix</keyword>
<feature type="transmembrane region" description="Helical" evidence="1">
    <location>
        <begin position="241"/>
        <end position="262"/>
    </location>
</feature>
<dbReference type="OrthoDB" id="5243306at2"/>
<keyword evidence="1" id="KW-0812">Transmembrane</keyword>
<evidence type="ECO:0000313" key="3">
    <source>
        <dbReference type="Proteomes" id="UP000317344"/>
    </source>
</evidence>
<dbReference type="InterPro" id="IPR030802">
    <property type="entry name" value="Permease_MalE"/>
</dbReference>
<sequence>MTYGLPAARGPFHDLALQVGGLVAFSARALVAAPRAAVRGRLPLREAVEQTAFLARVCSGPALLLMLPIGVLIAVSVGSLAARLGAGGYSGAVTAFVVVGQAAALVCALMLAGVGGSAICADLGSRTIREEIEALETMGIDVIERLVLPRIIAAVVVSVMLCALVTLAGVLTCLLYQVYVQHQSSGAFLATFAQYGRLSDFTTAMIKAAAFGLTSALIASFKGLHAKGGPSGVADAVNETVVLAFVVVFVVNTVLSQLYSVIVPAPGAYA</sequence>
<feature type="transmembrane region" description="Helical" evidence="1">
    <location>
        <begin position="151"/>
        <end position="179"/>
    </location>
</feature>
<gene>
    <name evidence="2" type="ORF">FO059_03710</name>
</gene>
<keyword evidence="1" id="KW-0472">Membrane</keyword>
<dbReference type="PANTHER" id="PTHR30188:SF4">
    <property type="entry name" value="PROTEIN TRIGALACTOSYLDIACYLGLYCEROL 1, CHLOROPLASTIC"/>
    <property type="match status" value="1"/>
</dbReference>
<evidence type="ECO:0000256" key="1">
    <source>
        <dbReference type="SAM" id="Phobius"/>
    </source>
</evidence>
<dbReference type="KEGG" id="toy:FO059_03710"/>
<feature type="transmembrane region" description="Helical" evidence="1">
    <location>
        <begin position="15"/>
        <end position="33"/>
    </location>
</feature>
<dbReference type="AlphaFoldDB" id="A0A516X0I4"/>
<name>A0A516X0I4_9ACTN</name>
<reference evidence="2 3" key="1">
    <citation type="submission" date="2019-07" db="EMBL/GenBank/DDBJ databases">
        <title>Tomitella cavernea sp. nov., an actinomycete isolated from soil.</title>
        <authorList>
            <person name="Cheng J."/>
        </authorList>
    </citation>
    <scope>NUCLEOTIDE SEQUENCE [LARGE SCALE GENOMIC DNA]</scope>
    <source>
        <strain evidence="2 3">HY188</strain>
    </source>
</reference>
<dbReference type="PANTHER" id="PTHR30188">
    <property type="entry name" value="ABC TRANSPORTER PERMEASE PROTEIN-RELATED"/>
    <property type="match status" value="1"/>
</dbReference>
<keyword evidence="3" id="KW-1185">Reference proteome</keyword>
<accession>A0A516X0I4</accession>
<proteinExistence type="predicted"/>
<dbReference type="Pfam" id="PF02405">
    <property type="entry name" value="MlaE"/>
    <property type="match status" value="1"/>
</dbReference>